<name>A0AC35F482_9BILA</name>
<protein>
    <submittedName>
        <fullName evidence="2">Serpentine receptor class gamma</fullName>
    </submittedName>
</protein>
<organism evidence="1 2">
    <name type="scientific">Panagrolaimus sp. PS1159</name>
    <dbReference type="NCBI Taxonomy" id="55785"/>
    <lineage>
        <taxon>Eukaryota</taxon>
        <taxon>Metazoa</taxon>
        <taxon>Ecdysozoa</taxon>
        <taxon>Nematoda</taxon>
        <taxon>Chromadorea</taxon>
        <taxon>Rhabditida</taxon>
        <taxon>Tylenchina</taxon>
        <taxon>Panagrolaimomorpha</taxon>
        <taxon>Panagrolaimoidea</taxon>
        <taxon>Panagrolaimidae</taxon>
        <taxon>Panagrolaimus</taxon>
    </lineage>
</organism>
<evidence type="ECO:0000313" key="1">
    <source>
        <dbReference type="Proteomes" id="UP000887580"/>
    </source>
</evidence>
<proteinExistence type="predicted"/>
<dbReference type="Proteomes" id="UP000887580">
    <property type="component" value="Unplaced"/>
</dbReference>
<reference evidence="2" key="1">
    <citation type="submission" date="2022-11" db="UniProtKB">
        <authorList>
            <consortium name="WormBaseParasite"/>
        </authorList>
    </citation>
    <scope>IDENTIFICATION</scope>
</reference>
<accession>A0AC35F482</accession>
<evidence type="ECO:0000313" key="2">
    <source>
        <dbReference type="WBParaSite" id="PS1159_v2.g13723.t1"/>
    </source>
</evidence>
<dbReference type="WBParaSite" id="PS1159_v2.g13723.t1">
    <property type="protein sequence ID" value="PS1159_v2.g13723.t1"/>
    <property type="gene ID" value="PS1159_v2.g13723"/>
</dbReference>
<sequence length="314" mass="36043">MVDYFSVLFILSLETLLYLFHLSVLILLFAKQRSIFKGPFYSIFKIVLVVDLVSFVVMVISKKLPQFSTSLRDYYRNAEFFASLAFIIISYVSAIQFLGHTILAFNRFTLIWFPLKHKQIWNRLWLFILLLLGAPFIHVSIRFNEPGAFIIISDSNISVGLKNKEALTTFLLISAIIYVSTTFIAAILNILSFSKFYFHKQTSSGINVNEKNLLFVSLIVFIAQLIRCSYNINRTLFPSNAELAAFFIEALPYFSDIFALSGSISLFILSQTVREQYKQFYLFRSRVSSLRKVSVISAPRRISTNISQISTGIR</sequence>